<reference evidence="2" key="1">
    <citation type="journal article" date="2023" name="Nat. Plants">
        <title>Single-cell RNA sequencing provides a high-resolution roadmap for understanding the multicellular compartmentation of specialized metabolism.</title>
        <authorList>
            <person name="Sun S."/>
            <person name="Shen X."/>
            <person name="Li Y."/>
            <person name="Li Y."/>
            <person name="Wang S."/>
            <person name="Li R."/>
            <person name="Zhang H."/>
            <person name="Shen G."/>
            <person name="Guo B."/>
            <person name="Wei J."/>
            <person name="Xu J."/>
            <person name="St-Pierre B."/>
            <person name="Chen S."/>
            <person name="Sun C."/>
        </authorList>
    </citation>
    <scope>NUCLEOTIDE SEQUENCE [LARGE SCALE GENOMIC DNA]</scope>
</reference>
<organism evidence="1 2">
    <name type="scientific">Catharanthus roseus</name>
    <name type="common">Madagascar periwinkle</name>
    <name type="synonym">Vinca rosea</name>
    <dbReference type="NCBI Taxonomy" id="4058"/>
    <lineage>
        <taxon>Eukaryota</taxon>
        <taxon>Viridiplantae</taxon>
        <taxon>Streptophyta</taxon>
        <taxon>Embryophyta</taxon>
        <taxon>Tracheophyta</taxon>
        <taxon>Spermatophyta</taxon>
        <taxon>Magnoliopsida</taxon>
        <taxon>eudicotyledons</taxon>
        <taxon>Gunneridae</taxon>
        <taxon>Pentapetalae</taxon>
        <taxon>asterids</taxon>
        <taxon>lamiids</taxon>
        <taxon>Gentianales</taxon>
        <taxon>Apocynaceae</taxon>
        <taxon>Rauvolfioideae</taxon>
        <taxon>Vinceae</taxon>
        <taxon>Catharanthinae</taxon>
        <taxon>Catharanthus</taxon>
    </lineage>
</organism>
<evidence type="ECO:0000313" key="2">
    <source>
        <dbReference type="Proteomes" id="UP001060085"/>
    </source>
</evidence>
<comment type="caution">
    <text evidence="1">The sequence shown here is derived from an EMBL/GenBank/DDBJ whole genome shotgun (WGS) entry which is preliminary data.</text>
</comment>
<dbReference type="EMBL" id="CM044704">
    <property type="protein sequence ID" value="KAI5668499.1"/>
    <property type="molecule type" value="Genomic_DNA"/>
</dbReference>
<evidence type="ECO:0000313" key="1">
    <source>
        <dbReference type="EMBL" id="KAI5668499.1"/>
    </source>
</evidence>
<keyword evidence="2" id="KW-1185">Reference proteome</keyword>
<gene>
    <name evidence="1" type="ORF">M9H77_18352</name>
</gene>
<protein>
    <submittedName>
        <fullName evidence="1">Uncharacterized protein</fullName>
    </submittedName>
</protein>
<proteinExistence type="predicted"/>
<dbReference type="Proteomes" id="UP001060085">
    <property type="component" value="Linkage Group LG04"/>
</dbReference>
<name>A0ACC0B789_CATRO</name>
<sequence>MKNKIIVEVGPCYVDSSENKGGSSNIKDPVGKQERNLVNHVSFCSLFFNEVTIRRHSNGFNIESKRGTKKTEKIGYCDMKFDEKSPGTSLECFCECMRIFVRERKGHTVKCIRVHENLRGNVGYCEGVLALSQWKQISIRYLILFLRSLPFTVYTSTQVKKHYQEGKLDLLEDKDLSKNFDRVELEELVQVALICTQFNPSNRLMGDDICFECDYDLKELQVLYKEDFEGFAGWFVEGFSNYRFSTRKILKDLQAIKRFKICCWMLLKDVMTVLIPRNTTIPTKKGTICDDERIRTWDNNLANLSFLGSLLLQHAYISVPLSHMI</sequence>
<accession>A0ACC0B789</accession>